<dbReference type="InterPro" id="IPR002048">
    <property type="entry name" value="EF_hand_dom"/>
</dbReference>
<dbReference type="Proteomes" id="UP000688137">
    <property type="component" value="Unassembled WGS sequence"/>
</dbReference>
<dbReference type="PROSITE" id="PS50222">
    <property type="entry name" value="EF_HAND_2"/>
    <property type="match status" value="2"/>
</dbReference>
<dbReference type="EMBL" id="CAJJDM010000012">
    <property type="protein sequence ID" value="CAD8050839.1"/>
    <property type="molecule type" value="Genomic_DNA"/>
</dbReference>
<feature type="region of interest" description="Disordered" evidence="1">
    <location>
        <begin position="166"/>
        <end position="198"/>
    </location>
</feature>
<sequence length="306" mass="35803">MDMIQTLQLWKQIKTTLQQKFSDLKSTFESIDSNKNGTIELNELSQELINNHGITQKDQIQSIFQYLNISKNGQITLEEFEKQWTSAEQQIQQEQNRQQFQKQKQQVQSYIQTNQQLKSSIIQKSTLQKSGSAQQFSDLFNSYKSNNSPTKYINIQGDFSINQFNTPPLIDRRNSPLKVLSPPKPEQYPKTKQESRDDKLREMQRQISYLFNCKNDQKNSTPRLKQNLDTFMNTMKLGNGNGIGRRSSGHTLRYEIKTQTISPKLSDQISLQNYAYQFNDMKMQFKQTYTGNKSNNNIKGNTFFRK</sequence>
<evidence type="ECO:0000313" key="3">
    <source>
        <dbReference type="EMBL" id="CAD8050839.1"/>
    </source>
</evidence>
<feature type="compositionally biased region" description="Basic and acidic residues" evidence="1">
    <location>
        <begin position="187"/>
        <end position="198"/>
    </location>
</feature>
<keyword evidence="4" id="KW-1185">Reference proteome</keyword>
<dbReference type="CDD" id="cd00051">
    <property type="entry name" value="EFh"/>
    <property type="match status" value="1"/>
</dbReference>
<comment type="caution">
    <text evidence="3">The sequence shown here is derived from an EMBL/GenBank/DDBJ whole genome shotgun (WGS) entry which is preliminary data.</text>
</comment>
<gene>
    <name evidence="3" type="ORF">PPRIM_AZ9-3.1.T0170258</name>
</gene>
<evidence type="ECO:0000256" key="1">
    <source>
        <dbReference type="SAM" id="MobiDB-lite"/>
    </source>
</evidence>
<protein>
    <recommendedName>
        <fullName evidence="2">EF-hand domain-containing protein</fullName>
    </recommendedName>
</protein>
<dbReference type="GO" id="GO:0005509">
    <property type="term" value="F:calcium ion binding"/>
    <property type="evidence" value="ECO:0007669"/>
    <property type="project" value="InterPro"/>
</dbReference>
<accession>A0A8S1K6D1</accession>
<name>A0A8S1K6D1_PARPR</name>
<feature type="domain" description="EF-hand" evidence="2">
    <location>
        <begin position="19"/>
        <end position="54"/>
    </location>
</feature>
<proteinExistence type="predicted"/>
<dbReference type="OMA" id="FNCKNDQ"/>
<reference evidence="3" key="1">
    <citation type="submission" date="2021-01" db="EMBL/GenBank/DDBJ databases">
        <authorList>
            <consortium name="Genoscope - CEA"/>
            <person name="William W."/>
        </authorList>
    </citation>
    <scope>NUCLEOTIDE SEQUENCE</scope>
</reference>
<organism evidence="3 4">
    <name type="scientific">Paramecium primaurelia</name>
    <dbReference type="NCBI Taxonomy" id="5886"/>
    <lineage>
        <taxon>Eukaryota</taxon>
        <taxon>Sar</taxon>
        <taxon>Alveolata</taxon>
        <taxon>Ciliophora</taxon>
        <taxon>Intramacronucleata</taxon>
        <taxon>Oligohymenophorea</taxon>
        <taxon>Peniculida</taxon>
        <taxon>Parameciidae</taxon>
        <taxon>Paramecium</taxon>
    </lineage>
</organism>
<dbReference type="InterPro" id="IPR018247">
    <property type="entry name" value="EF_Hand_1_Ca_BS"/>
</dbReference>
<feature type="domain" description="EF-hand" evidence="2">
    <location>
        <begin position="55"/>
        <end position="90"/>
    </location>
</feature>
<evidence type="ECO:0000313" key="4">
    <source>
        <dbReference type="Proteomes" id="UP000688137"/>
    </source>
</evidence>
<dbReference type="PROSITE" id="PS00018">
    <property type="entry name" value="EF_HAND_1"/>
    <property type="match status" value="1"/>
</dbReference>
<dbReference type="Pfam" id="PF13499">
    <property type="entry name" value="EF-hand_7"/>
    <property type="match status" value="1"/>
</dbReference>
<dbReference type="AlphaFoldDB" id="A0A8S1K6D1"/>
<evidence type="ECO:0000259" key="2">
    <source>
        <dbReference type="PROSITE" id="PS50222"/>
    </source>
</evidence>